<evidence type="ECO:0000256" key="13">
    <source>
        <dbReference type="PIRSR" id="PIRSR006621-1"/>
    </source>
</evidence>
<reference evidence="16 17" key="1">
    <citation type="journal article" date="2014" name="Int. J. Syst. Evol. Microbiol.">
        <title>Sneathiella chungangensis sp. nov., isolated from a marine sand, and emended description of the genus Sneathiella.</title>
        <authorList>
            <person name="Siamphan C."/>
            <person name="Kim H."/>
            <person name="Lee J.S."/>
            <person name="Kim W."/>
        </authorList>
    </citation>
    <scope>NUCLEOTIDE SEQUENCE [LARGE SCALE GENOMIC DNA]</scope>
    <source>
        <strain evidence="16 17">KCTC 32476</strain>
    </source>
</reference>
<dbReference type="InterPro" id="IPR013785">
    <property type="entry name" value="Aldolase_TIM"/>
</dbReference>
<keyword evidence="7" id="KW-0521">NADP</keyword>
<dbReference type="PIRSF" id="PIRSF006621">
    <property type="entry name" value="Dus"/>
    <property type="match status" value="1"/>
</dbReference>
<dbReference type="Gene3D" id="3.20.20.70">
    <property type="entry name" value="Aldolase class I"/>
    <property type="match status" value="1"/>
</dbReference>
<gene>
    <name evidence="16" type="primary">dusB</name>
    <name evidence="16" type="ORF">GQF03_01215</name>
</gene>
<keyword evidence="4 12" id="KW-0285">Flavoprotein</keyword>
<comment type="catalytic activity">
    <reaction evidence="10">
        <text>a 5,6-dihydrouridine in tRNA + NADP(+) = a uridine in tRNA + NADPH + H(+)</text>
        <dbReference type="Rhea" id="RHEA:23624"/>
        <dbReference type="Rhea" id="RHEA-COMP:13339"/>
        <dbReference type="Rhea" id="RHEA-COMP:13887"/>
        <dbReference type="ChEBI" id="CHEBI:15378"/>
        <dbReference type="ChEBI" id="CHEBI:57783"/>
        <dbReference type="ChEBI" id="CHEBI:58349"/>
        <dbReference type="ChEBI" id="CHEBI:65315"/>
        <dbReference type="ChEBI" id="CHEBI:74443"/>
    </reaction>
</comment>
<dbReference type="InterPro" id="IPR001269">
    <property type="entry name" value="DUS_fam"/>
</dbReference>
<evidence type="ECO:0000256" key="8">
    <source>
        <dbReference type="ARBA" id="ARBA00022884"/>
    </source>
</evidence>
<keyword evidence="3" id="KW-0820">tRNA-binding</keyword>
<organism evidence="16 17">
    <name type="scientific">Sneathiella chungangensis</name>
    <dbReference type="NCBI Taxonomy" id="1418234"/>
    <lineage>
        <taxon>Bacteria</taxon>
        <taxon>Pseudomonadati</taxon>
        <taxon>Pseudomonadota</taxon>
        <taxon>Alphaproteobacteria</taxon>
        <taxon>Sneathiellales</taxon>
        <taxon>Sneathiellaceae</taxon>
        <taxon>Sneathiella</taxon>
    </lineage>
</organism>
<sequence length="328" mass="36250">MVIHIGSITIDPPVLLAPMAGITDLPFRRLVSRYGAGLVFSEMVASKAMVAETRRSLRIVRSEKDDQPMAVQLAGCDPEIMAEAAKLNEDMGARIIDINMGCPVKKVTSGMAGSSLMRDLDHAAGILDATVKAVNIPVTLKMRTGWDDESRNAPELARIAEECGIRMLTVHGRTRCQFFKGWADWRFIGEVKRAVSLPVIVNGDIQTVEDAALARQQSGADGVMIGRGCYGRPWFVAQVAAFLDSGARISDPDYAEQKDILLEHYDALLALYGEDVGVRVARKHLGWYTERLPGGESFRQTVVRLTDRHQVRREIDCFYEALQMKESA</sequence>
<evidence type="ECO:0000256" key="2">
    <source>
        <dbReference type="ARBA" id="ARBA00002790"/>
    </source>
</evidence>
<proteinExistence type="inferred from homology"/>
<evidence type="ECO:0000256" key="9">
    <source>
        <dbReference type="ARBA" id="ARBA00023002"/>
    </source>
</evidence>
<accession>A0A845M9K1</accession>
<evidence type="ECO:0000256" key="5">
    <source>
        <dbReference type="ARBA" id="ARBA00022643"/>
    </source>
</evidence>
<evidence type="ECO:0000313" key="17">
    <source>
        <dbReference type="Proteomes" id="UP000445696"/>
    </source>
</evidence>
<comment type="catalytic activity">
    <reaction evidence="11">
        <text>a 5,6-dihydrouridine in tRNA + NAD(+) = a uridine in tRNA + NADH + H(+)</text>
        <dbReference type="Rhea" id="RHEA:54452"/>
        <dbReference type="Rhea" id="RHEA-COMP:13339"/>
        <dbReference type="Rhea" id="RHEA-COMP:13887"/>
        <dbReference type="ChEBI" id="CHEBI:15378"/>
        <dbReference type="ChEBI" id="CHEBI:57540"/>
        <dbReference type="ChEBI" id="CHEBI:57945"/>
        <dbReference type="ChEBI" id="CHEBI:65315"/>
        <dbReference type="ChEBI" id="CHEBI:74443"/>
    </reaction>
</comment>
<dbReference type="PANTHER" id="PTHR45846:SF1">
    <property type="entry name" value="TRNA-DIHYDROURIDINE(47) SYNTHASE [NAD(P)(+)]-LIKE"/>
    <property type="match status" value="1"/>
</dbReference>
<dbReference type="InterPro" id="IPR035587">
    <property type="entry name" value="DUS-like_FMN-bd"/>
</dbReference>
<evidence type="ECO:0000256" key="1">
    <source>
        <dbReference type="ARBA" id="ARBA00001917"/>
    </source>
</evidence>
<comment type="cofactor">
    <cofactor evidence="1 12 14">
        <name>FMN</name>
        <dbReference type="ChEBI" id="CHEBI:58210"/>
    </cofactor>
</comment>
<dbReference type="Pfam" id="PF01207">
    <property type="entry name" value="Dus"/>
    <property type="match status" value="1"/>
</dbReference>
<evidence type="ECO:0000256" key="14">
    <source>
        <dbReference type="PIRSR" id="PIRSR006621-2"/>
    </source>
</evidence>
<comment type="similarity">
    <text evidence="12">Belongs to the dus family.</text>
</comment>
<evidence type="ECO:0000259" key="15">
    <source>
        <dbReference type="Pfam" id="PF01207"/>
    </source>
</evidence>
<dbReference type="GO" id="GO:0000049">
    <property type="term" value="F:tRNA binding"/>
    <property type="evidence" value="ECO:0007669"/>
    <property type="project" value="UniProtKB-KW"/>
</dbReference>
<feature type="active site" description="Proton donor" evidence="13">
    <location>
        <position position="102"/>
    </location>
</feature>
<dbReference type="AlphaFoldDB" id="A0A845M9K1"/>
<feature type="binding site" evidence="14">
    <location>
        <position position="141"/>
    </location>
    <ligand>
        <name>FMN</name>
        <dbReference type="ChEBI" id="CHEBI:58210"/>
    </ligand>
</feature>
<dbReference type="InterPro" id="IPR018517">
    <property type="entry name" value="tRNA_hU_synthase_CS"/>
</dbReference>
<evidence type="ECO:0000256" key="12">
    <source>
        <dbReference type="PIRNR" id="PIRNR006621"/>
    </source>
</evidence>
<dbReference type="InterPro" id="IPR004652">
    <property type="entry name" value="DusB-like"/>
</dbReference>
<dbReference type="PROSITE" id="PS01136">
    <property type="entry name" value="UPF0034"/>
    <property type="match status" value="1"/>
</dbReference>
<keyword evidence="14" id="KW-0547">Nucleotide-binding</keyword>
<protein>
    <recommendedName>
        <fullName evidence="12">tRNA-dihydrouridine synthase</fullName>
        <ecNumber evidence="12">1.3.1.-</ecNumber>
    </recommendedName>
</protein>
<dbReference type="SUPFAM" id="SSF51395">
    <property type="entry name" value="FMN-linked oxidoreductases"/>
    <property type="match status" value="1"/>
</dbReference>
<dbReference type="PANTHER" id="PTHR45846">
    <property type="entry name" value="TRNA-DIHYDROURIDINE(47) SYNTHASE [NAD(P)(+)]-LIKE"/>
    <property type="match status" value="1"/>
</dbReference>
<comment type="caution">
    <text evidence="16">The sequence shown here is derived from an EMBL/GenBank/DDBJ whole genome shotgun (WGS) entry which is preliminary data.</text>
</comment>
<dbReference type="EC" id="1.3.1.-" evidence="12"/>
<dbReference type="GO" id="GO:0050660">
    <property type="term" value="F:flavin adenine dinucleotide binding"/>
    <property type="evidence" value="ECO:0007669"/>
    <property type="project" value="InterPro"/>
</dbReference>
<evidence type="ECO:0000256" key="3">
    <source>
        <dbReference type="ARBA" id="ARBA00022555"/>
    </source>
</evidence>
<keyword evidence="6 12" id="KW-0819">tRNA processing</keyword>
<name>A0A845M9K1_9PROT</name>
<dbReference type="OrthoDB" id="9783413at2"/>
<evidence type="ECO:0000256" key="10">
    <source>
        <dbReference type="ARBA" id="ARBA00048205"/>
    </source>
</evidence>
<feature type="binding site" evidence="14">
    <location>
        <begin position="18"/>
        <end position="20"/>
    </location>
    <ligand>
        <name>FMN</name>
        <dbReference type="ChEBI" id="CHEBI:58210"/>
    </ligand>
</feature>
<keyword evidence="9 12" id="KW-0560">Oxidoreductase</keyword>
<dbReference type="Gene3D" id="1.10.1200.80">
    <property type="entry name" value="Putative flavin oxidoreducatase, domain 2"/>
    <property type="match status" value="1"/>
</dbReference>
<evidence type="ECO:0000256" key="6">
    <source>
        <dbReference type="ARBA" id="ARBA00022694"/>
    </source>
</evidence>
<feature type="domain" description="DUS-like FMN-binding" evidence="15">
    <location>
        <begin position="15"/>
        <end position="318"/>
    </location>
</feature>
<feature type="binding site" evidence="14">
    <location>
        <position position="171"/>
    </location>
    <ligand>
        <name>FMN</name>
        <dbReference type="ChEBI" id="CHEBI:58210"/>
    </ligand>
</feature>
<dbReference type="EMBL" id="WTVA01000001">
    <property type="protein sequence ID" value="MZR20945.1"/>
    <property type="molecule type" value="Genomic_DNA"/>
</dbReference>
<dbReference type="GO" id="GO:0017150">
    <property type="term" value="F:tRNA dihydrouridine synthase activity"/>
    <property type="evidence" value="ECO:0007669"/>
    <property type="project" value="InterPro"/>
</dbReference>
<keyword evidence="5 12" id="KW-0288">FMN</keyword>
<evidence type="ECO:0000256" key="11">
    <source>
        <dbReference type="ARBA" id="ARBA00048802"/>
    </source>
</evidence>
<evidence type="ECO:0000313" key="16">
    <source>
        <dbReference type="EMBL" id="MZR20945.1"/>
    </source>
</evidence>
<evidence type="ECO:0000256" key="7">
    <source>
        <dbReference type="ARBA" id="ARBA00022857"/>
    </source>
</evidence>
<dbReference type="InterPro" id="IPR024036">
    <property type="entry name" value="tRNA-dHydroUridine_Synthase_C"/>
</dbReference>
<evidence type="ECO:0000256" key="4">
    <source>
        <dbReference type="ARBA" id="ARBA00022630"/>
    </source>
</evidence>
<feature type="binding site" evidence="14">
    <location>
        <begin position="226"/>
        <end position="227"/>
    </location>
    <ligand>
        <name>FMN</name>
        <dbReference type="ChEBI" id="CHEBI:58210"/>
    </ligand>
</feature>
<keyword evidence="8" id="KW-0694">RNA-binding</keyword>
<feature type="binding site" evidence="14">
    <location>
        <position position="72"/>
    </location>
    <ligand>
        <name>FMN</name>
        <dbReference type="ChEBI" id="CHEBI:58210"/>
    </ligand>
</feature>
<keyword evidence="17" id="KW-1185">Reference proteome</keyword>
<dbReference type="CDD" id="cd02801">
    <property type="entry name" value="DUS_like_FMN"/>
    <property type="match status" value="1"/>
</dbReference>
<dbReference type="RefSeq" id="WP_161337361.1">
    <property type="nucleotide sequence ID" value="NZ_JBHSDG010000002.1"/>
</dbReference>
<dbReference type="NCBIfam" id="TIGR00737">
    <property type="entry name" value="nifR3_yhdG"/>
    <property type="match status" value="1"/>
</dbReference>
<comment type="function">
    <text evidence="2 12">Catalyzes the synthesis of 5,6-dihydrouridine (D), a modified base found in the D-loop of most tRNAs, via the reduction of the C5-C6 double bond in target uridines.</text>
</comment>
<dbReference type="Proteomes" id="UP000445696">
    <property type="component" value="Unassembled WGS sequence"/>
</dbReference>